<keyword evidence="1" id="KW-0175">Coiled coil</keyword>
<dbReference type="GO" id="GO:0016477">
    <property type="term" value="P:cell migration"/>
    <property type="evidence" value="ECO:0007669"/>
    <property type="project" value="TreeGrafter"/>
</dbReference>
<evidence type="ECO:0000259" key="2">
    <source>
        <dbReference type="Pfam" id="PF06367"/>
    </source>
</evidence>
<name>Q4RDE4_TETNG</name>
<dbReference type="GO" id="GO:0030866">
    <property type="term" value="P:cortical actin cytoskeleton organization"/>
    <property type="evidence" value="ECO:0007669"/>
    <property type="project" value="TreeGrafter"/>
</dbReference>
<feature type="domain" description="Formin FH3" evidence="2">
    <location>
        <begin position="1"/>
        <end position="52"/>
    </location>
</feature>
<dbReference type="PANTHER" id="PTHR45857:SF1">
    <property type="entry name" value="FORMIN-LIKE 2B"/>
    <property type="match status" value="1"/>
</dbReference>
<dbReference type="GO" id="GO:0051015">
    <property type="term" value="F:actin filament binding"/>
    <property type="evidence" value="ECO:0007669"/>
    <property type="project" value="TreeGrafter"/>
</dbReference>
<feature type="non-terminal residue" evidence="3">
    <location>
        <position position="1"/>
    </location>
</feature>
<reference evidence="3" key="1">
    <citation type="journal article" date="2004" name="Nature">
        <title>Genome duplication in the teleost fish Tetraodon nigroviridis reveals the early vertebrate proto-karyotype.</title>
        <authorList>
            <person name="Jaillon O."/>
            <person name="Aury J.-M."/>
            <person name="Brunet F."/>
            <person name="Petit J.-L."/>
            <person name="Stange-Thomann N."/>
            <person name="Mauceli E."/>
            <person name="Bouneau L."/>
            <person name="Fischer C."/>
            <person name="Ozouf-Costaz C."/>
            <person name="Bernot A."/>
            <person name="Nicaud S."/>
            <person name="Jaffe D."/>
            <person name="Fisher S."/>
            <person name="Lutfalla G."/>
            <person name="Dossat C."/>
            <person name="Segurens B."/>
            <person name="Dasilva C."/>
            <person name="Salanoubat M."/>
            <person name="Levy M."/>
            <person name="Boudet N."/>
            <person name="Castellano S."/>
            <person name="Anthouard V."/>
            <person name="Jubin C."/>
            <person name="Castelli V."/>
            <person name="Katinka M."/>
            <person name="Vacherie B."/>
            <person name="Biemont C."/>
            <person name="Skalli Z."/>
            <person name="Cattolico L."/>
            <person name="Poulain J."/>
            <person name="De Berardinis V."/>
            <person name="Cruaud C."/>
            <person name="Duprat S."/>
            <person name="Brottier P."/>
            <person name="Coutanceau J.-P."/>
            <person name="Gouzy J."/>
            <person name="Parra G."/>
            <person name="Lardier G."/>
            <person name="Chapple C."/>
            <person name="McKernan K.J."/>
            <person name="McEwan P."/>
            <person name="Bosak S."/>
            <person name="Kellis M."/>
            <person name="Volff J.-N."/>
            <person name="Guigo R."/>
            <person name="Zody M.C."/>
            <person name="Mesirov J."/>
            <person name="Lindblad-Toh K."/>
            <person name="Birren B."/>
            <person name="Nusbaum C."/>
            <person name="Kahn D."/>
            <person name="Robinson-Rechavi M."/>
            <person name="Laudet V."/>
            <person name="Schachter V."/>
            <person name="Quetier F."/>
            <person name="Saurin W."/>
            <person name="Scarpelli C."/>
            <person name="Wincker P."/>
            <person name="Lander E.S."/>
            <person name="Weissenbach J."/>
            <person name="Roest Crollius H."/>
        </authorList>
    </citation>
    <scope>NUCLEOTIDE SEQUENCE [LARGE SCALE GENOMIC DNA]</scope>
</reference>
<dbReference type="OrthoDB" id="1104827at2759"/>
<gene>
    <name evidence="3" type="ORF">GSTENG00037418001</name>
</gene>
<proteinExistence type="predicted"/>
<dbReference type="EMBL" id="CAAE01016727">
    <property type="protein sequence ID" value="CAG13588.1"/>
    <property type="molecule type" value="Genomic_DNA"/>
</dbReference>
<evidence type="ECO:0000256" key="1">
    <source>
        <dbReference type="SAM" id="Coils"/>
    </source>
</evidence>
<dbReference type="PANTHER" id="PTHR45857">
    <property type="entry name" value="FORMIN-LIKE PROTEIN"/>
    <property type="match status" value="1"/>
</dbReference>
<feature type="non-terminal residue" evidence="3">
    <location>
        <position position="55"/>
    </location>
</feature>
<dbReference type="KEGG" id="tng:GSTEN00037418G001"/>
<dbReference type="InterPro" id="IPR010472">
    <property type="entry name" value="FH3_dom"/>
</dbReference>
<reference evidence="3" key="2">
    <citation type="submission" date="2004-02" db="EMBL/GenBank/DDBJ databases">
        <authorList>
            <consortium name="Genoscope"/>
            <consortium name="Whitehead Institute Centre for Genome Research"/>
        </authorList>
    </citation>
    <scope>NUCLEOTIDE SEQUENCE</scope>
</reference>
<evidence type="ECO:0000313" key="3">
    <source>
        <dbReference type="EMBL" id="CAG13588.1"/>
    </source>
</evidence>
<accession>Q4RDE4</accession>
<dbReference type="AlphaFoldDB" id="Q4RDE4"/>
<organism evidence="3">
    <name type="scientific">Tetraodon nigroviridis</name>
    <name type="common">Spotted green pufferfish</name>
    <name type="synonym">Chelonodon nigroviridis</name>
    <dbReference type="NCBI Taxonomy" id="99883"/>
    <lineage>
        <taxon>Eukaryota</taxon>
        <taxon>Metazoa</taxon>
        <taxon>Chordata</taxon>
        <taxon>Craniata</taxon>
        <taxon>Vertebrata</taxon>
        <taxon>Euteleostomi</taxon>
        <taxon>Actinopterygii</taxon>
        <taxon>Neopterygii</taxon>
        <taxon>Teleostei</taxon>
        <taxon>Neoteleostei</taxon>
        <taxon>Acanthomorphata</taxon>
        <taxon>Eupercaria</taxon>
        <taxon>Tetraodontiformes</taxon>
        <taxon>Tetradontoidea</taxon>
        <taxon>Tetraodontidae</taxon>
        <taxon>Tetraodon</taxon>
    </lineage>
</organism>
<dbReference type="GO" id="GO:0008360">
    <property type="term" value="P:regulation of cell shape"/>
    <property type="evidence" value="ECO:0007669"/>
    <property type="project" value="TreeGrafter"/>
</dbReference>
<feature type="coiled-coil region" evidence="1">
    <location>
        <begin position="27"/>
        <end position="54"/>
    </location>
</feature>
<dbReference type="InterPro" id="IPR043592">
    <property type="entry name" value="FMNL_animal"/>
</dbReference>
<sequence length="55" mass="6359">RLKHTESDRLQVQIQAYLDNVFDVGTLLEDAETKNAALERVEELEENLTTVSQER</sequence>
<dbReference type="GO" id="GO:0005829">
    <property type="term" value="C:cytosol"/>
    <property type="evidence" value="ECO:0007669"/>
    <property type="project" value="TreeGrafter"/>
</dbReference>
<dbReference type="Pfam" id="PF06367">
    <property type="entry name" value="Drf_FH3"/>
    <property type="match status" value="1"/>
</dbReference>
<comment type="caution">
    <text evidence="3">The sequence shown here is derived from an EMBL/GenBank/DDBJ whole genome shotgun (WGS) entry which is preliminary data.</text>
</comment>
<protein>
    <submittedName>
        <fullName evidence="3">(spotted green pufferfish) hypothetical protein</fullName>
    </submittedName>
</protein>